<keyword evidence="7" id="KW-0539">Nucleus</keyword>
<protein>
    <recommendedName>
        <fullName evidence="10">C2H2-type domain-containing protein</fullName>
    </recommendedName>
</protein>
<proteinExistence type="predicted"/>
<feature type="domain" description="C2H2-type" evidence="10">
    <location>
        <begin position="540"/>
        <end position="567"/>
    </location>
</feature>
<dbReference type="GO" id="GO:0005634">
    <property type="term" value="C:nucleus"/>
    <property type="evidence" value="ECO:0007669"/>
    <property type="project" value="UniProtKB-SubCell"/>
</dbReference>
<feature type="domain" description="C2H2-type" evidence="10">
    <location>
        <begin position="417"/>
        <end position="449"/>
    </location>
</feature>
<feature type="domain" description="C2H2-type" evidence="10">
    <location>
        <begin position="745"/>
        <end position="772"/>
    </location>
</feature>
<evidence type="ECO:0000256" key="9">
    <source>
        <dbReference type="SAM" id="MobiDB-lite"/>
    </source>
</evidence>
<dbReference type="InterPro" id="IPR013087">
    <property type="entry name" value="Znf_C2H2_type"/>
</dbReference>
<dbReference type="Gene3D" id="3.30.160.60">
    <property type="entry name" value="Classic Zinc Finger"/>
    <property type="match status" value="15"/>
</dbReference>
<dbReference type="FunFam" id="3.30.160.60:FF:001465">
    <property type="entry name" value="Zinc finger protein 560"/>
    <property type="match status" value="1"/>
</dbReference>
<sequence length="962" mass="111014">MECELYDGKDSSVPGKKQSVDSMLIIKQEVVDNAIESTVYKNYENLQGLISNSTTVSNSRDRNPDDAKNILLDRIKQEPCSPENEVTNNLHNGYIEEWTYIDKTAVKDEENNWNKLKDQTDGVTDQILYQDEEEPVMYIFNAENDMSELNDTNENVNTGEVQNRRKRKGTKPKKIRQNVEKIEDLKYTCTTCDQRFSKKKELQMHTKSHNKDVIHICGVCGQQFKTKKILRSHARIHTKEQFHICSTCGEQFSKKIELKRHLKIHTGPKRHACDRCDKVCNRKAELIGHMRTHTGEKPFLCSICGKGFGFPHHLKGHLLIHTGEKPYSCHICGRGFNDRSSMRRHLKTHDPFETDVTDASLILDESLKNESGTNEVKRFRRRQVYSRSHVCEFCGKAFIKGQHLRVHIRTHTGEKPHQCDVCGKQFNDPSSLRRHMRTYANRPHVNSDEKVKEYKCPICEKEFGYRRNYRNHVKTHSSGKQFECTTCGKSFHLKHHLRHHMTKHMVEKPYKCTICDKRFSNYSMWYCHFKTHNTKGDYKFQCSICTKFFLTGAHLKFHLKTHKNGNSKTSENNQLKSKSTVDVQIGDYVCTLCNDTFQDKLSLRQHEIFVHEEGLNGNISPVDTDYFNIVGTKDDDLSGQSINMELTEINIHNDQSVLDENLPVKQSTADLNLINDKNMDALLIQNALEESLNNSSESTEGQSIEKESSKLSEHNDSDLDFGACSESLKTVSDIESKSENKQKRFDCSECSKSFSRKDSLNTHFRLHTGQNIHECNLCGKIFPKRSNYIRHMESCGKRDRRVTQNEVLNENSYSKDFTAIEQFDASENAHCDNMINDKNMDALLIQNALEESLNNSSESTEGQSIEKESSKLSEHNDSDLDFGACSESLKTVSDIESKSENKQKRFDCSECSKSFSRKDSLNTHFRLHTGQNIHECNLCGKIFPKRSNYIRHMESCGKRDRR</sequence>
<name>A0A3R5TRJ1_MYTGA</name>
<keyword evidence="12" id="KW-1185">Reference proteome</keyword>
<keyword evidence="5" id="KW-0862">Zinc</keyword>
<keyword evidence="2" id="KW-0479">Metal-binding</keyword>
<evidence type="ECO:0000256" key="3">
    <source>
        <dbReference type="ARBA" id="ARBA00022737"/>
    </source>
</evidence>
<feature type="domain" description="C2H2-type" evidence="10">
    <location>
        <begin position="588"/>
        <end position="611"/>
    </location>
</feature>
<dbReference type="InterPro" id="IPR050331">
    <property type="entry name" value="Zinc_finger"/>
</dbReference>
<dbReference type="SUPFAM" id="SSF57667">
    <property type="entry name" value="beta-beta-alpha zinc fingers"/>
    <property type="match status" value="9"/>
</dbReference>
<dbReference type="GO" id="GO:0000122">
    <property type="term" value="P:negative regulation of transcription by RNA polymerase II"/>
    <property type="evidence" value="ECO:0007669"/>
    <property type="project" value="UniProtKB-ARBA"/>
</dbReference>
<feature type="domain" description="C2H2-type" evidence="10">
    <location>
        <begin position="934"/>
        <end position="962"/>
    </location>
</feature>
<dbReference type="Proteomes" id="UP000266721">
    <property type="component" value="Unassembled WGS sequence"/>
</dbReference>
<evidence type="ECO:0000256" key="4">
    <source>
        <dbReference type="ARBA" id="ARBA00022771"/>
    </source>
</evidence>
<evidence type="ECO:0000256" key="8">
    <source>
        <dbReference type="PROSITE-ProRule" id="PRU00042"/>
    </source>
</evidence>
<dbReference type="PANTHER" id="PTHR16515:SF49">
    <property type="entry name" value="GASTRULA ZINC FINGER PROTEIN XLCGF49.1-LIKE-RELATED"/>
    <property type="match status" value="1"/>
</dbReference>
<feature type="region of interest" description="Disordered" evidence="9">
    <location>
        <begin position="852"/>
        <end position="879"/>
    </location>
</feature>
<dbReference type="Pfam" id="PF13912">
    <property type="entry name" value="zf-C2H2_6"/>
    <property type="match status" value="1"/>
</dbReference>
<organism evidence="11 12">
    <name type="scientific">Mytilus galloprovincialis</name>
    <name type="common">Mediterranean mussel</name>
    <dbReference type="NCBI Taxonomy" id="29158"/>
    <lineage>
        <taxon>Eukaryota</taxon>
        <taxon>Metazoa</taxon>
        <taxon>Spiralia</taxon>
        <taxon>Lophotrochozoa</taxon>
        <taxon>Mollusca</taxon>
        <taxon>Bivalvia</taxon>
        <taxon>Autobranchia</taxon>
        <taxon>Pteriomorphia</taxon>
        <taxon>Mytilida</taxon>
        <taxon>Mytiloidea</taxon>
        <taxon>Mytilidae</taxon>
        <taxon>Mytilinae</taxon>
        <taxon>Mytilus</taxon>
    </lineage>
</organism>
<feature type="domain" description="C2H2-type" evidence="10">
    <location>
        <begin position="389"/>
        <end position="416"/>
    </location>
</feature>
<dbReference type="EMBL" id="KV600034">
    <property type="protein sequence ID" value="OPL20813.1"/>
    <property type="molecule type" value="Genomic_DNA"/>
</dbReference>
<evidence type="ECO:0000313" key="12">
    <source>
        <dbReference type="Proteomes" id="UP000266721"/>
    </source>
</evidence>
<dbReference type="FunFam" id="3.30.160.60:FF:000145">
    <property type="entry name" value="Zinc finger protein 574"/>
    <property type="match status" value="1"/>
</dbReference>
<evidence type="ECO:0000256" key="2">
    <source>
        <dbReference type="ARBA" id="ARBA00022723"/>
    </source>
</evidence>
<feature type="domain" description="C2H2-type" evidence="10">
    <location>
        <begin position="299"/>
        <end position="326"/>
    </location>
</feature>
<dbReference type="SMART" id="SM00355">
    <property type="entry name" value="ZnF_C2H2"/>
    <property type="match status" value="17"/>
</dbReference>
<accession>A0A3R5TRJ1</accession>
<feature type="domain" description="C2H2-type" evidence="10">
    <location>
        <begin position="215"/>
        <end position="242"/>
    </location>
</feature>
<feature type="domain" description="C2H2-type" evidence="10">
    <location>
        <begin position="454"/>
        <end position="481"/>
    </location>
</feature>
<keyword evidence="3" id="KW-0677">Repeat</keyword>
<feature type="domain" description="C2H2-type" evidence="10">
    <location>
        <begin position="327"/>
        <end position="354"/>
    </location>
</feature>
<dbReference type="GO" id="GO:0003677">
    <property type="term" value="F:DNA binding"/>
    <property type="evidence" value="ECO:0007669"/>
    <property type="project" value="UniProtKB-KW"/>
</dbReference>
<reference evidence="11 12" key="1">
    <citation type="journal article" date="2016" name="PLoS ONE">
        <title>A First Insight into the Genome of the Filter-Feeder Mussel Mytilus galloprovincialis.</title>
        <authorList>
            <person name="Murgarella M."/>
            <person name="Puiu D."/>
            <person name="Novoa B."/>
            <person name="Figueras A."/>
            <person name="Posada D."/>
            <person name="Canchaya C."/>
        </authorList>
    </citation>
    <scope>NUCLEOTIDE SEQUENCE [LARGE SCALE GENOMIC DNA]</scope>
    <source>
        <tissue evidence="11">Muscle</tissue>
    </source>
</reference>
<dbReference type="PROSITE" id="PS50157">
    <property type="entry name" value="ZINC_FINGER_C2H2_2"/>
    <property type="match status" value="17"/>
</dbReference>
<feature type="domain" description="C2H2-type" evidence="10">
    <location>
        <begin position="773"/>
        <end position="801"/>
    </location>
</feature>
<dbReference type="PANTHER" id="PTHR16515">
    <property type="entry name" value="PR DOMAIN ZINC FINGER PROTEIN"/>
    <property type="match status" value="1"/>
</dbReference>
<feature type="compositionally biased region" description="Low complexity" evidence="9">
    <location>
        <begin position="691"/>
        <end position="700"/>
    </location>
</feature>
<dbReference type="GO" id="GO:0008270">
    <property type="term" value="F:zinc ion binding"/>
    <property type="evidence" value="ECO:0007669"/>
    <property type="project" value="UniProtKB-KW"/>
</dbReference>
<feature type="domain" description="C2H2-type" evidence="10">
    <location>
        <begin position="510"/>
        <end position="537"/>
    </location>
</feature>
<comment type="subcellular location">
    <subcellularLocation>
        <location evidence="1">Nucleus</location>
    </subcellularLocation>
</comment>
<evidence type="ECO:0000256" key="7">
    <source>
        <dbReference type="ARBA" id="ARBA00023242"/>
    </source>
</evidence>
<feature type="region of interest" description="Disordered" evidence="9">
    <location>
        <begin position="691"/>
        <end position="718"/>
    </location>
</feature>
<evidence type="ECO:0000256" key="1">
    <source>
        <dbReference type="ARBA" id="ARBA00004123"/>
    </source>
</evidence>
<feature type="compositionally biased region" description="Low complexity" evidence="9">
    <location>
        <begin position="852"/>
        <end position="861"/>
    </location>
</feature>
<feature type="domain" description="C2H2-type" evidence="10">
    <location>
        <begin position="187"/>
        <end position="214"/>
    </location>
</feature>
<evidence type="ECO:0000259" key="10">
    <source>
        <dbReference type="PROSITE" id="PS50157"/>
    </source>
</evidence>
<feature type="non-terminal residue" evidence="11">
    <location>
        <position position="1"/>
    </location>
</feature>
<feature type="compositionally biased region" description="Basic and acidic residues" evidence="9">
    <location>
        <begin position="703"/>
        <end position="717"/>
    </location>
</feature>
<dbReference type="PROSITE" id="PS00028">
    <property type="entry name" value="ZINC_FINGER_C2H2_1"/>
    <property type="match status" value="14"/>
</dbReference>
<dbReference type="FunFam" id="3.30.160.60:FF:000690">
    <property type="entry name" value="Zinc finger protein 354C"/>
    <property type="match status" value="1"/>
</dbReference>
<keyword evidence="4 8" id="KW-0863">Zinc-finger</keyword>
<dbReference type="Pfam" id="PF00096">
    <property type="entry name" value="zf-C2H2"/>
    <property type="match status" value="10"/>
</dbReference>
<feature type="compositionally biased region" description="Basic and acidic residues" evidence="9">
    <location>
        <begin position="864"/>
        <end position="878"/>
    </location>
</feature>
<feature type="domain" description="C2H2-type" evidence="10">
    <location>
        <begin position="243"/>
        <end position="270"/>
    </location>
</feature>
<evidence type="ECO:0000256" key="5">
    <source>
        <dbReference type="ARBA" id="ARBA00022833"/>
    </source>
</evidence>
<evidence type="ECO:0000256" key="6">
    <source>
        <dbReference type="ARBA" id="ARBA00023125"/>
    </source>
</evidence>
<feature type="domain" description="C2H2-type" evidence="10">
    <location>
        <begin position="271"/>
        <end position="298"/>
    </location>
</feature>
<dbReference type="InterPro" id="IPR036236">
    <property type="entry name" value="Znf_C2H2_sf"/>
</dbReference>
<feature type="domain" description="C2H2-type" evidence="10">
    <location>
        <begin position="482"/>
        <end position="509"/>
    </location>
</feature>
<evidence type="ECO:0000313" key="11">
    <source>
        <dbReference type="EMBL" id="OPL20813.1"/>
    </source>
</evidence>
<dbReference type="FunFam" id="3.30.160.60:FF:000538">
    <property type="entry name" value="zinc finger protein 853"/>
    <property type="match status" value="1"/>
</dbReference>
<keyword evidence="6" id="KW-0238">DNA-binding</keyword>
<gene>
    <name evidence="11" type="ORF">AM593_01424</name>
</gene>
<feature type="domain" description="C2H2-type" evidence="10">
    <location>
        <begin position="906"/>
        <end position="933"/>
    </location>
</feature>
<feature type="non-terminal residue" evidence="11">
    <location>
        <position position="962"/>
    </location>
</feature>
<dbReference type="FunFam" id="3.30.160.60:FF:000100">
    <property type="entry name" value="Zinc finger 45-like"/>
    <property type="match status" value="1"/>
</dbReference>
<dbReference type="FunFam" id="3.30.160.60:FF:001297">
    <property type="entry name" value="Zinc finger and SCAN domain-containing protein 2"/>
    <property type="match status" value="2"/>
</dbReference>
<dbReference type="AlphaFoldDB" id="A0A3R5TRJ1"/>